<organism evidence="1 2">
    <name type="scientific">Dermatophagoides farinae</name>
    <name type="common">American house dust mite</name>
    <dbReference type="NCBI Taxonomy" id="6954"/>
    <lineage>
        <taxon>Eukaryota</taxon>
        <taxon>Metazoa</taxon>
        <taxon>Ecdysozoa</taxon>
        <taxon>Arthropoda</taxon>
        <taxon>Chelicerata</taxon>
        <taxon>Arachnida</taxon>
        <taxon>Acari</taxon>
        <taxon>Acariformes</taxon>
        <taxon>Sarcoptiformes</taxon>
        <taxon>Astigmata</taxon>
        <taxon>Psoroptidia</taxon>
        <taxon>Analgoidea</taxon>
        <taxon>Pyroglyphidae</taxon>
        <taxon>Dermatophagoidinae</taxon>
        <taxon>Dermatophagoides</taxon>
    </lineage>
</organism>
<dbReference type="EMBL" id="ASGP02000005">
    <property type="protein sequence ID" value="KAH9506427.1"/>
    <property type="molecule type" value="Genomic_DNA"/>
</dbReference>
<dbReference type="Proteomes" id="UP000790347">
    <property type="component" value="Unassembled WGS sequence"/>
</dbReference>
<evidence type="ECO:0000313" key="2">
    <source>
        <dbReference type="Proteomes" id="UP000790347"/>
    </source>
</evidence>
<dbReference type="AlphaFoldDB" id="A0A922HUE1"/>
<name>A0A922HUE1_DERFA</name>
<sequence length="134" mass="15218">MNQSLIMIRYVLAVADIYNLDVVAYEHVINNGCFSMVVIAFQRAPNIFDILLLCISGHAFNILRRSSFAQTINAFIGRFICPCSCGFLDKNGILSLWTLFRFSWLDFLLDDDRLFLPPPPLPFIRVIIIDSGAI</sequence>
<gene>
    <name evidence="1" type="ORF">DERF_011160</name>
</gene>
<evidence type="ECO:0000313" key="1">
    <source>
        <dbReference type="EMBL" id="KAH9506427.1"/>
    </source>
</evidence>
<reference evidence="1" key="2">
    <citation type="journal article" date="2022" name="Res Sq">
        <title>Comparative Genomics Reveals Insights into the Divergent Evolution of Astigmatic Mites and Household Pest Adaptations.</title>
        <authorList>
            <person name="Xiong Q."/>
            <person name="Wan A.T.-Y."/>
            <person name="Liu X.-Y."/>
            <person name="Fung C.S.-H."/>
            <person name="Xiao X."/>
            <person name="Malainual N."/>
            <person name="Hou J."/>
            <person name="Wang L."/>
            <person name="Wang M."/>
            <person name="Yang K."/>
            <person name="Cui Y."/>
            <person name="Leung E."/>
            <person name="Nong W."/>
            <person name="Shin S.-K."/>
            <person name="Au S."/>
            <person name="Jeong K.Y."/>
            <person name="Chew F.T."/>
            <person name="Hui J."/>
            <person name="Leung T.F."/>
            <person name="Tungtrongchitr A."/>
            <person name="Zhong N."/>
            <person name="Liu Z."/>
            <person name="Tsui S."/>
        </authorList>
    </citation>
    <scope>NUCLEOTIDE SEQUENCE</scope>
    <source>
        <strain evidence="1">Derf</strain>
        <tissue evidence="1">Whole organism</tissue>
    </source>
</reference>
<keyword evidence="2" id="KW-1185">Reference proteome</keyword>
<reference evidence="1" key="1">
    <citation type="submission" date="2013-05" db="EMBL/GenBank/DDBJ databases">
        <authorList>
            <person name="Yim A.K.Y."/>
            <person name="Chan T.F."/>
            <person name="Ji K.M."/>
            <person name="Liu X.Y."/>
            <person name="Zhou J.W."/>
            <person name="Li R.Q."/>
            <person name="Yang K.Y."/>
            <person name="Li J."/>
            <person name="Li M."/>
            <person name="Law P.T.W."/>
            <person name="Wu Y.L."/>
            <person name="Cai Z.L."/>
            <person name="Qin H."/>
            <person name="Bao Y."/>
            <person name="Leung R.K.K."/>
            <person name="Ng P.K.S."/>
            <person name="Zou J."/>
            <person name="Zhong X.J."/>
            <person name="Ran P.X."/>
            <person name="Zhong N.S."/>
            <person name="Liu Z.G."/>
            <person name="Tsui S.K.W."/>
        </authorList>
    </citation>
    <scope>NUCLEOTIDE SEQUENCE</scope>
    <source>
        <strain evidence="1">Derf</strain>
        <tissue evidence="1">Whole organism</tissue>
    </source>
</reference>
<accession>A0A922HUE1</accession>
<comment type="caution">
    <text evidence="1">The sequence shown here is derived from an EMBL/GenBank/DDBJ whole genome shotgun (WGS) entry which is preliminary data.</text>
</comment>
<protein>
    <submittedName>
        <fullName evidence="1">Uncharacterized protein</fullName>
    </submittedName>
</protein>
<proteinExistence type="predicted"/>